<feature type="domain" description="AMP-binding enzyme C-terminal" evidence="4">
    <location>
        <begin position="433"/>
        <end position="508"/>
    </location>
</feature>
<comment type="caution">
    <text evidence="5">The sequence shown here is derived from an EMBL/GenBank/DDBJ whole genome shotgun (WGS) entry which is preliminary data.</text>
</comment>
<dbReference type="EMBL" id="JAJVKT010000009">
    <property type="protein sequence ID" value="MCE7508717.1"/>
    <property type="molecule type" value="Genomic_DNA"/>
</dbReference>
<keyword evidence="2 5" id="KW-0436">Ligase</keyword>
<dbReference type="InterPro" id="IPR045851">
    <property type="entry name" value="AMP-bd_C_sf"/>
</dbReference>
<dbReference type="RefSeq" id="WP_208611058.1">
    <property type="nucleotide sequence ID" value="NZ_CP012331.1"/>
</dbReference>
<dbReference type="InterPro" id="IPR042099">
    <property type="entry name" value="ANL_N_sf"/>
</dbReference>
<proteinExistence type="inferred from homology"/>
<dbReference type="Pfam" id="PF00501">
    <property type="entry name" value="AMP-binding"/>
    <property type="match status" value="1"/>
</dbReference>
<evidence type="ECO:0000256" key="1">
    <source>
        <dbReference type="ARBA" id="ARBA00006432"/>
    </source>
</evidence>
<evidence type="ECO:0000256" key="2">
    <source>
        <dbReference type="ARBA" id="ARBA00022598"/>
    </source>
</evidence>
<gene>
    <name evidence="5" type="ORF">LZG35_08720</name>
</gene>
<evidence type="ECO:0000259" key="3">
    <source>
        <dbReference type="Pfam" id="PF00501"/>
    </source>
</evidence>
<dbReference type="FunFam" id="3.30.300.30:FF:000008">
    <property type="entry name" value="2,3-dihydroxybenzoate-AMP ligase"/>
    <property type="match status" value="1"/>
</dbReference>
<dbReference type="SUPFAM" id="SSF56801">
    <property type="entry name" value="Acetyl-CoA synthetase-like"/>
    <property type="match status" value="1"/>
</dbReference>
<evidence type="ECO:0000313" key="5">
    <source>
        <dbReference type="EMBL" id="MCE7508717.1"/>
    </source>
</evidence>
<sequence length="521" mass="56904">MTQPSSFPTHQDVRYLGGVGDWITHHATQDPQRMALVFGDLRLTYSELNQRINRLANALTDLGVGKGDRVALLMLNGNHFIESFFACAKLGAIALPLNYRLSAEEIGFILGDAGATVLLYQPALADLFRPIRQSSALRHGIATEGEAEPGDHHYDALLDAAPASEPGVPLNQNDPLMMMYTSGTTGKPKGALLSHGNPTWLTADMVASDAAISRDSVILTIAPLFHIGGLAVHTLPALNIGAQVVLHAQFDPRHTLATVQEERITELFLLPAMWQALSQLPNVDDYDLSSLRSLLSGGAPCPIPVIEFFQKRGLAFQEGFGMTETCAGACILGSADAVRKNGSVGKPLVYVQMRIVDENDQDVATGEVGELILRGPTMFLGYWGRPDATEEACRNGWFHSGDLARRDEEGFYYIVDRKKDMLISGGENVYPTEVEQVLYKHEQVLEVAVIGVPDDKWGEVPMAVVVPRDGQTPTLESLRDFCDGKLGRFKIPKHLALVDELPRNATGKILKRTLRDRFTGA</sequence>
<dbReference type="InterPro" id="IPR020845">
    <property type="entry name" value="AMP-binding_CS"/>
</dbReference>
<dbReference type="InterPro" id="IPR000873">
    <property type="entry name" value="AMP-dep_synth/lig_dom"/>
</dbReference>
<dbReference type="PANTHER" id="PTHR43767">
    <property type="entry name" value="LONG-CHAIN-FATTY-ACID--COA LIGASE"/>
    <property type="match status" value="1"/>
</dbReference>
<keyword evidence="6" id="KW-1185">Reference proteome</keyword>
<dbReference type="AlphaFoldDB" id="A0A9Q3W5J2"/>
<reference evidence="5" key="1">
    <citation type="submission" date="2022-01" db="EMBL/GenBank/DDBJ databases">
        <authorList>
            <person name="Karlyshev A.V."/>
            <person name="Jaspars M."/>
        </authorList>
    </citation>
    <scope>NUCLEOTIDE SEQUENCE</scope>
    <source>
        <strain evidence="5">AGSA3-2</strain>
    </source>
</reference>
<dbReference type="InterPro" id="IPR050237">
    <property type="entry name" value="ATP-dep_AMP-bd_enzyme"/>
</dbReference>
<evidence type="ECO:0000313" key="6">
    <source>
        <dbReference type="Proteomes" id="UP001107961"/>
    </source>
</evidence>
<dbReference type="PANTHER" id="PTHR43767:SF1">
    <property type="entry name" value="NONRIBOSOMAL PEPTIDE SYNTHASE PES1 (EUROFUNG)-RELATED"/>
    <property type="match status" value="1"/>
</dbReference>
<dbReference type="Gene3D" id="3.30.300.30">
    <property type="match status" value="1"/>
</dbReference>
<accession>A0A9Q3W5J2</accession>
<dbReference type="Proteomes" id="UP001107961">
    <property type="component" value="Unassembled WGS sequence"/>
</dbReference>
<dbReference type="Pfam" id="PF13193">
    <property type="entry name" value="AMP-binding_C"/>
    <property type="match status" value="1"/>
</dbReference>
<dbReference type="NCBIfam" id="NF004837">
    <property type="entry name" value="PRK06187.1"/>
    <property type="match status" value="1"/>
</dbReference>
<dbReference type="InterPro" id="IPR025110">
    <property type="entry name" value="AMP-bd_C"/>
</dbReference>
<dbReference type="PROSITE" id="PS00455">
    <property type="entry name" value="AMP_BINDING"/>
    <property type="match status" value="1"/>
</dbReference>
<dbReference type="CDD" id="cd17631">
    <property type="entry name" value="FACL_FadD13-like"/>
    <property type="match status" value="1"/>
</dbReference>
<feature type="domain" description="AMP-dependent synthetase/ligase" evidence="3">
    <location>
        <begin position="24"/>
        <end position="383"/>
    </location>
</feature>
<comment type="similarity">
    <text evidence="1">Belongs to the ATP-dependent AMP-binding enzyme family.</text>
</comment>
<dbReference type="GO" id="GO:0016878">
    <property type="term" value="F:acid-thiol ligase activity"/>
    <property type="evidence" value="ECO:0007669"/>
    <property type="project" value="UniProtKB-ARBA"/>
</dbReference>
<name>A0A9Q3W5J2_9GAMM</name>
<organism evidence="5 6">
    <name type="scientific">Alloalcanivorax xenomutans</name>
    <dbReference type="NCBI Taxonomy" id="1094342"/>
    <lineage>
        <taxon>Bacteria</taxon>
        <taxon>Pseudomonadati</taxon>
        <taxon>Pseudomonadota</taxon>
        <taxon>Gammaproteobacteria</taxon>
        <taxon>Oceanospirillales</taxon>
        <taxon>Alcanivoracaceae</taxon>
        <taxon>Alloalcanivorax</taxon>
    </lineage>
</organism>
<dbReference type="Gene3D" id="3.40.50.12780">
    <property type="entry name" value="N-terminal domain of ligase-like"/>
    <property type="match status" value="1"/>
</dbReference>
<protein>
    <submittedName>
        <fullName evidence="5">Long-chain fatty acid--CoA ligase</fullName>
    </submittedName>
</protein>
<evidence type="ECO:0000259" key="4">
    <source>
        <dbReference type="Pfam" id="PF13193"/>
    </source>
</evidence>